<protein>
    <submittedName>
        <fullName evidence="1">Uncharacterized protein</fullName>
    </submittedName>
</protein>
<dbReference type="EMBL" id="MT142385">
    <property type="protein sequence ID" value="QJA79539.1"/>
    <property type="molecule type" value="Genomic_DNA"/>
</dbReference>
<name>A0A6M3KCC4_9ZZZZ</name>
<gene>
    <name evidence="1" type="ORF">MM415A00868_0007</name>
</gene>
<reference evidence="1" key="1">
    <citation type="submission" date="2020-03" db="EMBL/GenBank/DDBJ databases">
        <title>The deep terrestrial virosphere.</title>
        <authorList>
            <person name="Holmfeldt K."/>
            <person name="Nilsson E."/>
            <person name="Simone D."/>
            <person name="Lopez-Fernandez M."/>
            <person name="Wu X."/>
            <person name="de Brujin I."/>
            <person name="Lundin D."/>
            <person name="Andersson A."/>
            <person name="Bertilsson S."/>
            <person name="Dopson M."/>
        </authorList>
    </citation>
    <scope>NUCLEOTIDE SEQUENCE</scope>
    <source>
        <strain evidence="1">MM415A00868</strain>
    </source>
</reference>
<organism evidence="1">
    <name type="scientific">viral metagenome</name>
    <dbReference type="NCBI Taxonomy" id="1070528"/>
    <lineage>
        <taxon>unclassified sequences</taxon>
        <taxon>metagenomes</taxon>
        <taxon>organismal metagenomes</taxon>
    </lineage>
</organism>
<accession>A0A6M3KCC4</accession>
<sequence length="116" mass="12167">MSNELTLRTSISFNKGDAKVNRTDGISVDVTGDAFSHEVQSIPTSNTALTEGAAVGTPGYVWIKNLDTTNYVTVGLTGSYAIKLLAGEFALFRAAGAVFALADTASCLVEYVIIEA</sequence>
<proteinExistence type="predicted"/>
<evidence type="ECO:0000313" key="1">
    <source>
        <dbReference type="EMBL" id="QJA79539.1"/>
    </source>
</evidence>
<dbReference type="AlphaFoldDB" id="A0A6M3KCC4"/>